<feature type="domain" description="CUB" evidence="5">
    <location>
        <begin position="914"/>
        <end position="1044"/>
    </location>
</feature>
<evidence type="ECO:0000256" key="2">
    <source>
        <dbReference type="PROSITE-ProRule" id="PRU00124"/>
    </source>
</evidence>
<dbReference type="Proteomes" id="UP001652621">
    <property type="component" value="Unplaced"/>
</dbReference>
<dbReference type="Gene3D" id="4.10.400.10">
    <property type="entry name" value="Low-density Lipoprotein Receptor"/>
    <property type="match status" value="1"/>
</dbReference>
<dbReference type="GeneID" id="101900370"/>
<gene>
    <name evidence="7" type="primary">LOC101900370</name>
</gene>
<dbReference type="Pfam" id="PF00431">
    <property type="entry name" value="CUB"/>
    <property type="match status" value="5"/>
</dbReference>
<keyword evidence="6" id="KW-1185">Reference proteome</keyword>
<feature type="domain" description="CUB" evidence="5">
    <location>
        <begin position="477"/>
        <end position="612"/>
    </location>
</feature>
<organism evidence="6 7">
    <name type="scientific">Musca domestica</name>
    <name type="common">House fly</name>
    <dbReference type="NCBI Taxonomy" id="7370"/>
    <lineage>
        <taxon>Eukaryota</taxon>
        <taxon>Metazoa</taxon>
        <taxon>Ecdysozoa</taxon>
        <taxon>Arthropoda</taxon>
        <taxon>Hexapoda</taxon>
        <taxon>Insecta</taxon>
        <taxon>Pterygota</taxon>
        <taxon>Neoptera</taxon>
        <taxon>Endopterygota</taxon>
        <taxon>Diptera</taxon>
        <taxon>Brachycera</taxon>
        <taxon>Muscomorpha</taxon>
        <taxon>Muscoidea</taxon>
        <taxon>Muscidae</taxon>
        <taxon>Musca</taxon>
    </lineage>
</organism>
<dbReference type="CDD" id="cd00112">
    <property type="entry name" value="LDLa"/>
    <property type="match status" value="1"/>
</dbReference>
<evidence type="ECO:0000256" key="1">
    <source>
        <dbReference type="ARBA" id="ARBA00023157"/>
    </source>
</evidence>
<evidence type="ECO:0000313" key="6">
    <source>
        <dbReference type="Proteomes" id="UP001652621"/>
    </source>
</evidence>
<dbReference type="PROSITE" id="PS50068">
    <property type="entry name" value="LDLRA_2"/>
    <property type="match status" value="1"/>
</dbReference>
<dbReference type="PANTHER" id="PTHR47537:SF6">
    <property type="entry name" value="CUB DOMAIN-CONTAINING PROTEIN"/>
    <property type="match status" value="1"/>
</dbReference>
<dbReference type="Pfam" id="PF00057">
    <property type="entry name" value="Ldl_recept_a"/>
    <property type="match status" value="1"/>
</dbReference>
<sequence>MASAQLLYNNNTTKTTATATTKVIRKPNHQSIENHIQASQLSIFAETEVEGTTGYISKHTNNNNNNNSCDRNRKQHSNKDNKEPHSEQLWCWWFENTLELEARGSATVTSKQEEQALPNYLLQPATTTTTTATIDKTTFVFITPENDTKRPTRCQDTIWETGRKTSPRFEQKLQQLSKQQQRSMVPDDVAAGAAGPEQFDTEIEKFRLGCASLRSVANYSNSKNRTIQQQQQTHLLLQPQRNNYNSTANIYSEPSLFDNDYKGIEEYKIHTTETTTTTATTNDNSNSNTKMPLLSNLAFHQSESSFQTNFPQHQQKQPCSRNAELITDINNTNQQQQQQSCQKSKYVVQQCCHHDSNNKFYTCGQQHEYLVNDNVAGAATAAVSNSSLHFYDKTKKQQQQQQQQEEQQRKFFRISSFKSVDGKGFTTSGHSTWPATSNVFSPTSSVVRVAMDLQRMAKCLLSLLVLFNMLPLFYAECDQTFVSRIGGPQNGTFTAPLLHNQQNHSRQCLYTFLAGPGQRVEVVFKSFNLRGNPPDGSAVGELPSCVHEYMDIYSEVQSSEPAELINSPFGGRYCGTIPPRQRISMYRAIAISFFTNKNLTTPDLFEGTFRFINASEYEIGIPIAGSPCSYTITPSLSINKTGVLISPTYPGAYPKDMSCTYQFLGESNQRVRLEFRDFDLFFGGPHCPFDYVKVYDGPDNSSALIGTYCGQQRNLVLYSSESSLFVHFFTLSRTANTQNRGFKGIYEFSESFVKLDFIRENDGIHIRGSECDQKILSKKESTGFVLSPNYPYPYIPKTVCRYFIYGMQDAQHLERVRLEFLAFNIPKVEHKDKSESNCTDGYLKVYLKGQETADAYDKFDYELCGNETQRVVSDGPRLAMVFSSGELQGRGFKGKYTFETEYKIPGTAAPDGTCSFTYVSSSKKRGELNSPRYPSNYPSDTNCSYLFLAEANEQVTIVFDHFKIKADGNANVTAGAYGSVNCFEDWLEMYVVYRDNNDRFLGRYCGMTAPGPVESPRGAVGLRITLHTDQENVASGFKARYFFETAKSEIGDCGGNFSSEDSGIITSPNYPAGYKAPGRGMASMACNWLMTAKQGYKLSIHFEHFSLEGDPANRGCPAAVLRLWVNVDSDQPPLELCGEKPPMEQWHYISTGQTARISFTTSDKTVGAPGFRIVWTEIQDSGPGPPAIGFLCESTYHFQCEVGYCISDKLRCDGVKNCGPNDNSDEMHCTTKAQAEDHGVLIITTLLVVSFLICLLCILYHSRRKRRQQLHQLGLHRNAHYDSQTSATGLNSSRRHLQSGGASIAGSLHGLNSGTLIIPPAPLPPRAIHQPPHICISGSSLDLGPGNYPGILINGDSLEDSSSTSNDSIGSIPFLNDCETENLGQHMMQAHVGGAVVIGGGETV</sequence>
<protein>
    <submittedName>
        <fullName evidence="7">Cubilin isoform X1</fullName>
    </submittedName>
</protein>
<feature type="domain" description="CUB" evidence="5">
    <location>
        <begin position="628"/>
        <end position="749"/>
    </location>
</feature>
<dbReference type="SMART" id="SM00192">
    <property type="entry name" value="LDLa"/>
    <property type="match status" value="1"/>
</dbReference>
<feature type="region of interest" description="Disordered" evidence="3">
    <location>
        <begin position="55"/>
        <end position="83"/>
    </location>
</feature>
<evidence type="ECO:0000259" key="5">
    <source>
        <dbReference type="PROSITE" id="PS01180"/>
    </source>
</evidence>
<feature type="transmembrane region" description="Helical" evidence="4">
    <location>
        <begin position="1239"/>
        <end position="1260"/>
    </location>
</feature>
<dbReference type="PROSITE" id="PS01180">
    <property type="entry name" value="CUB"/>
    <property type="match status" value="5"/>
</dbReference>
<proteinExistence type="predicted"/>
<reference evidence="7" key="1">
    <citation type="submission" date="2025-08" db="UniProtKB">
        <authorList>
            <consortium name="RefSeq"/>
        </authorList>
    </citation>
    <scope>IDENTIFICATION</scope>
    <source>
        <strain evidence="7">Aabys</strain>
        <tissue evidence="7">Whole body</tissue>
    </source>
</reference>
<name>A0ABM3V0P7_MUSDO</name>
<dbReference type="InterPro" id="IPR035914">
    <property type="entry name" value="Sperma_CUB_dom_sf"/>
</dbReference>
<dbReference type="InterPro" id="IPR000859">
    <property type="entry name" value="CUB_dom"/>
</dbReference>
<evidence type="ECO:0000256" key="3">
    <source>
        <dbReference type="SAM" id="MobiDB-lite"/>
    </source>
</evidence>
<feature type="domain" description="CUB" evidence="5">
    <location>
        <begin position="1053"/>
        <end position="1178"/>
    </location>
</feature>
<comment type="caution">
    <text evidence="2">Lacks conserved residue(s) required for the propagation of feature annotation.</text>
</comment>
<evidence type="ECO:0000256" key="4">
    <source>
        <dbReference type="SAM" id="Phobius"/>
    </source>
</evidence>
<feature type="disulfide bond" evidence="2">
    <location>
        <begin position="1200"/>
        <end position="1218"/>
    </location>
</feature>
<dbReference type="RefSeq" id="XP_058979360.1">
    <property type="nucleotide sequence ID" value="XM_059123377.1"/>
</dbReference>
<dbReference type="CDD" id="cd00041">
    <property type="entry name" value="CUB"/>
    <property type="match status" value="5"/>
</dbReference>
<dbReference type="PANTHER" id="PTHR47537">
    <property type="entry name" value="CUBILIN"/>
    <property type="match status" value="1"/>
</dbReference>
<evidence type="ECO:0000313" key="7">
    <source>
        <dbReference type="RefSeq" id="XP_058979360.1"/>
    </source>
</evidence>
<dbReference type="InterPro" id="IPR036055">
    <property type="entry name" value="LDL_receptor-like_sf"/>
</dbReference>
<keyword evidence="4" id="KW-0472">Membrane</keyword>
<dbReference type="InterPro" id="IPR053207">
    <property type="entry name" value="Non-NMDA_GluR_Accessory"/>
</dbReference>
<keyword evidence="1 2" id="KW-1015">Disulfide bond</keyword>
<dbReference type="SMART" id="SM00042">
    <property type="entry name" value="CUB"/>
    <property type="match status" value="5"/>
</dbReference>
<dbReference type="SUPFAM" id="SSF57424">
    <property type="entry name" value="LDL receptor-like module"/>
    <property type="match status" value="1"/>
</dbReference>
<dbReference type="SUPFAM" id="SSF49854">
    <property type="entry name" value="Spermadhesin, CUB domain"/>
    <property type="match status" value="5"/>
</dbReference>
<keyword evidence="4" id="KW-1133">Transmembrane helix</keyword>
<keyword evidence="4" id="KW-0812">Transmembrane</keyword>
<dbReference type="Gene3D" id="2.60.120.290">
    <property type="entry name" value="Spermadhesin, CUB domain"/>
    <property type="match status" value="5"/>
</dbReference>
<accession>A0ABM3V0P7</accession>
<feature type="domain" description="CUB" evidence="5">
    <location>
        <begin position="771"/>
        <end position="899"/>
    </location>
</feature>
<dbReference type="InterPro" id="IPR002172">
    <property type="entry name" value="LDrepeatLR_classA_rpt"/>
</dbReference>